<dbReference type="InterPro" id="IPR029052">
    <property type="entry name" value="Metallo-depent_PP-like"/>
</dbReference>
<dbReference type="CDD" id="cd07385">
    <property type="entry name" value="MPP_YkuE_C"/>
    <property type="match status" value="1"/>
</dbReference>
<evidence type="ECO:0000259" key="2">
    <source>
        <dbReference type="Pfam" id="PF00149"/>
    </source>
</evidence>
<feature type="transmembrane region" description="Helical" evidence="1">
    <location>
        <begin position="39"/>
        <end position="56"/>
    </location>
</feature>
<dbReference type="Pfam" id="PF00149">
    <property type="entry name" value="Metallophos"/>
    <property type="match status" value="1"/>
</dbReference>
<keyword evidence="1" id="KW-0812">Transmembrane</keyword>
<dbReference type="RefSeq" id="WP_154670233.1">
    <property type="nucleotide sequence ID" value="NZ_JAJCIQ010000003.1"/>
</dbReference>
<dbReference type="Proteomes" id="UP001299546">
    <property type="component" value="Unassembled WGS sequence"/>
</dbReference>
<gene>
    <name evidence="3" type="ORF">LIZ65_07375</name>
</gene>
<evidence type="ECO:0000313" key="4">
    <source>
        <dbReference type="Proteomes" id="UP001299546"/>
    </source>
</evidence>
<protein>
    <submittedName>
        <fullName evidence="3">Metallophosphoesterase</fullName>
    </submittedName>
</protein>
<accession>A0ABS8DFC6</accession>
<organism evidence="3 4">
    <name type="scientific">Bariatricus massiliensis</name>
    <dbReference type="NCBI Taxonomy" id="1745713"/>
    <lineage>
        <taxon>Bacteria</taxon>
        <taxon>Bacillati</taxon>
        <taxon>Bacillota</taxon>
        <taxon>Clostridia</taxon>
        <taxon>Lachnospirales</taxon>
        <taxon>Lachnospiraceae</taxon>
        <taxon>Bariatricus</taxon>
    </lineage>
</organism>
<dbReference type="InterPro" id="IPR004843">
    <property type="entry name" value="Calcineurin-like_PHP"/>
</dbReference>
<dbReference type="SUPFAM" id="SSF56300">
    <property type="entry name" value="Metallo-dependent phosphatases"/>
    <property type="match status" value="1"/>
</dbReference>
<feature type="domain" description="Calcineurin-like phosphoesterase" evidence="2">
    <location>
        <begin position="140"/>
        <end position="313"/>
    </location>
</feature>
<sequence>MVILVLAGMILLLASGLYWLTGRWLSLYRIDVKKRNIRLLRLGIVLLVALFCVLWRTTILLVMHLMALFLLMDIGAFVIRRLGAKNREEKWFCTFRRIYHSGLVPVVITCLMLAYGAYNMVHIVPTEYTVSTEKVQSDYKVILLTDIHYDTVQSPDILKGKIDEINAWNPDLIVLGGDIVEEGTSKASMEEVFRVLGGLKSTFGTYYVYGNHDRQDYADASNRTRTYTPQELQEAIESNGITVLCDRWVPVGEELILAGRDDASRLSGRAAAEELLKDTDRERFIITADHQPLETKENAELGVDLQLSGHTHAGQIFPVGYFTDWLLEPNYGKYKEDECTLIVSSGTTGWGFPVRTQGKCEYVVINVNSKNK</sequence>
<dbReference type="PANTHER" id="PTHR31302:SF0">
    <property type="entry name" value="TRANSMEMBRANE PROTEIN WITH METALLOPHOSPHOESTERASE DOMAIN"/>
    <property type="match status" value="1"/>
</dbReference>
<feature type="transmembrane region" description="Helical" evidence="1">
    <location>
        <begin position="6"/>
        <end position="27"/>
    </location>
</feature>
<reference evidence="3 4" key="1">
    <citation type="submission" date="2021-10" db="EMBL/GenBank/DDBJ databases">
        <title>Collection of gut derived symbiotic bacterial strains cultured from healthy donors.</title>
        <authorList>
            <person name="Lin H."/>
            <person name="Littmann E."/>
            <person name="Kohout C."/>
            <person name="Pamer E.G."/>
        </authorList>
    </citation>
    <scope>NUCLEOTIDE SEQUENCE [LARGE SCALE GENOMIC DNA]</scope>
    <source>
        <strain evidence="3 4">DFI.1.165</strain>
    </source>
</reference>
<keyword evidence="1" id="KW-0472">Membrane</keyword>
<keyword evidence="4" id="KW-1185">Reference proteome</keyword>
<keyword evidence="1" id="KW-1133">Transmembrane helix</keyword>
<dbReference type="PANTHER" id="PTHR31302">
    <property type="entry name" value="TRANSMEMBRANE PROTEIN WITH METALLOPHOSPHOESTERASE DOMAIN-RELATED"/>
    <property type="match status" value="1"/>
</dbReference>
<dbReference type="EMBL" id="JAJCIS010000003">
    <property type="protein sequence ID" value="MCB7387108.1"/>
    <property type="molecule type" value="Genomic_DNA"/>
</dbReference>
<dbReference type="InterPro" id="IPR051158">
    <property type="entry name" value="Metallophosphoesterase_sf"/>
</dbReference>
<comment type="caution">
    <text evidence="3">The sequence shown here is derived from an EMBL/GenBank/DDBJ whole genome shotgun (WGS) entry which is preliminary data.</text>
</comment>
<feature type="transmembrane region" description="Helical" evidence="1">
    <location>
        <begin position="99"/>
        <end position="118"/>
    </location>
</feature>
<evidence type="ECO:0000256" key="1">
    <source>
        <dbReference type="SAM" id="Phobius"/>
    </source>
</evidence>
<dbReference type="Gene3D" id="3.60.21.10">
    <property type="match status" value="1"/>
</dbReference>
<feature type="transmembrane region" description="Helical" evidence="1">
    <location>
        <begin position="62"/>
        <end position="79"/>
    </location>
</feature>
<proteinExistence type="predicted"/>
<evidence type="ECO:0000313" key="3">
    <source>
        <dbReference type="EMBL" id="MCB7387108.1"/>
    </source>
</evidence>
<name>A0ABS8DFC6_9FIRM</name>